<dbReference type="Gene3D" id="1.20.120.450">
    <property type="entry name" value="dinb family like domain"/>
    <property type="match status" value="1"/>
</dbReference>
<keyword evidence="4" id="KW-1185">Reference proteome</keyword>
<name>A0ABN3PUR9_9ACTN</name>
<dbReference type="InterPro" id="IPR013917">
    <property type="entry name" value="tRNA_wybutosine-synth"/>
</dbReference>
<dbReference type="InterPro" id="IPR017518">
    <property type="entry name" value="CHP03084"/>
</dbReference>
<dbReference type="EMBL" id="BAAATD010000004">
    <property type="protein sequence ID" value="GAA2597100.1"/>
    <property type="molecule type" value="Genomic_DNA"/>
</dbReference>
<dbReference type="NCBIfam" id="TIGR03084">
    <property type="entry name" value="TIGR03084 family metal-binding protein"/>
    <property type="match status" value="1"/>
</dbReference>
<evidence type="ECO:0000313" key="4">
    <source>
        <dbReference type="Proteomes" id="UP001501509"/>
    </source>
</evidence>
<feature type="domain" description="Mycothiol-dependent maleylpyruvate isomerase metal-binding" evidence="2">
    <location>
        <begin position="11"/>
        <end position="146"/>
    </location>
</feature>
<evidence type="ECO:0000259" key="2">
    <source>
        <dbReference type="Pfam" id="PF11716"/>
    </source>
</evidence>
<dbReference type="SUPFAM" id="SSF109854">
    <property type="entry name" value="DinB/YfiT-like putative metalloenzymes"/>
    <property type="match status" value="1"/>
</dbReference>
<protein>
    <submittedName>
        <fullName evidence="3">TIGR03084 family metal-binding protein</fullName>
    </submittedName>
</protein>
<proteinExistence type="predicted"/>
<dbReference type="InterPro" id="IPR034660">
    <property type="entry name" value="DinB/YfiT-like"/>
</dbReference>
<gene>
    <name evidence="3" type="ORF">GCM10010411_33260</name>
</gene>
<sequence length="267" mass="28903">MTDLHEVFSDLTAEGDELDKVLAGLDADQWRTPTPAPGWTIAHQIAHLSATFRMAGLSAGDPRAFEALVARLGPDFNANVEAAMAPFLAEAPATLFARWQTEKKTATTALAAVPPDQVVPWLVRPLPPAILACAGLMELIGHGQDVYDALGVQRTWTDRIKHLVGFAVLVKEFAYTERGLTPPPDEFRFELTLPSGTAWEFGPEDAAQRVTGPAADFCLLVLRRRHRDDLDIEATGEVADAWLDIAQAYRGPAGEGRAPGQFAALRG</sequence>
<reference evidence="3 4" key="1">
    <citation type="journal article" date="2019" name="Int. J. Syst. Evol. Microbiol.">
        <title>The Global Catalogue of Microorganisms (GCM) 10K type strain sequencing project: providing services to taxonomists for standard genome sequencing and annotation.</title>
        <authorList>
            <consortium name="The Broad Institute Genomics Platform"/>
            <consortium name="The Broad Institute Genome Sequencing Center for Infectious Disease"/>
            <person name="Wu L."/>
            <person name="Ma J."/>
        </authorList>
    </citation>
    <scope>NUCLEOTIDE SEQUENCE [LARGE SCALE GENOMIC DNA]</scope>
    <source>
        <strain evidence="3 4">JCM 6833</strain>
    </source>
</reference>
<organism evidence="3 4">
    <name type="scientific">Actinomadura fulvescens</name>
    <dbReference type="NCBI Taxonomy" id="46160"/>
    <lineage>
        <taxon>Bacteria</taxon>
        <taxon>Bacillati</taxon>
        <taxon>Actinomycetota</taxon>
        <taxon>Actinomycetes</taxon>
        <taxon>Streptosporangiales</taxon>
        <taxon>Thermomonosporaceae</taxon>
        <taxon>Actinomadura</taxon>
    </lineage>
</organism>
<dbReference type="InterPro" id="IPR024344">
    <property type="entry name" value="MDMPI_metal-binding"/>
</dbReference>
<evidence type="ECO:0000313" key="3">
    <source>
        <dbReference type="EMBL" id="GAA2597100.1"/>
    </source>
</evidence>
<feature type="domain" description="tRNA wybutosine-synthesis" evidence="1">
    <location>
        <begin position="184"/>
        <end position="227"/>
    </location>
</feature>
<dbReference type="Pfam" id="PF08608">
    <property type="entry name" value="Wyosine_form"/>
    <property type="match status" value="1"/>
</dbReference>
<comment type="caution">
    <text evidence="3">The sequence shown here is derived from an EMBL/GenBank/DDBJ whole genome shotgun (WGS) entry which is preliminary data.</text>
</comment>
<dbReference type="InterPro" id="IPR017517">
    <property type="entry name" value="Maleyloyr_isom"/>
</dbReference>
<dbReference type="NCBIfam" id="TIGR03083">
    <property type="entry name" value="maleylpyruvate isomerase family mycothiol-dependent enzyme"/>
    <property type="match status" value="1"/>
</dbReference>
<evidence type="ECO:0000259" key="1">
    <source>
        <dbReference type="Pfam" id="PF08608"/>
    </source>
</evidence>
<dbReference type="RefSeq" id="WP_344541827.1">
    <property type="nucleotide sequence ID" value="NZ_BAAATD010000004.1"/>
</dbReference>
<dbReference type="Pfam" id="PF11716">
    <property type="entry name" value="MDMPI_N"/>
    <property type="match status" value="1"/>
</dbReference>
<dbReference type="Proteomes" id="UP001501509">
    <property type="component" value="Unassembled WGS sequence"/>
</dbReference>
<accession>A0ABN3PUR9</accession>